<evidence type="ECO:0000256" key="8">
    <source>
        <dbReference type="ARBA" id="ARBA00023170"/>
    </source>
</evidence>
<dbReference type="PANTHER" id="PTHR48061:SF50">
    <property type="entry name" value="LEUCINE-RICH REPEAT-CONTAINING N-TERMINAL PLANT-TYPE DOMAIN-CONTAINING PROTEIN"/>
    <property type="match status" value="1"/>
</dbReference>
<evidence type="ECO:0000256" key="7">
    <source>
        <dbReference type="ARBA" id="ARBA00023136"/>
    </source>
</evidence>
<dbReference type="GO" id="GO:0016020">
    <property type="term" value="C:membrane"/>
    <property type="evidence" value="ECO:0007669"/>
    <property type="project" value="UniProtKB-SubCell"/>
</dbReference>
<accession>A0AAQ3MH16</accession>
<feature type="signal peptide" evidence="10">
    <location>
        <begin position="1"/>
        <end position="21"/>
    </location>
</feature>
<keyword evidence="9" id="KW-0325">Glycoprotein</keyword>
<dbReference type="Proteomes" id="UP001374535">
    <property type="component" value="Chromosome 11"/>
</dbReference>
<evidence type="ECO:0000313" key="12">
    <source>
        <dbReference type="EMBL" id="WVY90859.1"/>
    </source>
</evidence>
<evidence type="ECO:0000256" key="10">
    <source>
        <dbReference type="SAM" id="SignalP"/>
    </source>
</evidence>
<evidence type="ECO:0000313" key="13">
    <source>
        <dbReference type="Proteomes" id="UP001374535"/>
    </source>
</evidence>
<evidence type="ECO:0000256" key="6">
    <source>
        <dbReference type="ARBA" id="ARBA00022989"/>
    </source>
</evidence>
<dbReference type="Pfam" id="PF13516">
    <property type="entry name" value="LRR_6"/>
    <property type="match status" value="1"/>
</dbReference>
<reference evidence="12 13" key="1">
    <citation type="journal article" date="2023" name="Life. Sci Alliance">
        <title>Evolutionary insights into 3D genome organization and epigenetic landscape of Vigna mungo.</title>
        <authorList>
            <person name="Junaid A."/>
            <person name="Singh B."/>
            <person name="Bhatia S."/>
        </authorList>
    </citation>
    <scope>NUCLEOTIDE SEQUENCE [LARGE SCALE GENOMIC DNA]</scope>
    <source>
        <strain evidence="12">Urdbean</strain>
    </source>
</reference>
<keyword evidence="13" id="KW-1185">Reference proteome</keyword>
<keyword evidence="3" id="KW-0812">Transmembrane</keyword>
<feature type="chain" id="PRO_5042839627" description="Leucine-rich repeat-containing N-terminal plant-type domain-containing protein" evidence="10">
    <location>
        <begin position="22"/>
        <end position="317"/>
    </location>
</feature>
<gene>
    <name evidence="12" type="ORF">V8G54_036373</name>
</gene>
<keyword evidence="2" id="KW-0433">Leucine-rich repeat</keyword>
<dbReference type="InterPro" id="IPR046956">
    <property type="entry name" value="RLP23-like"/>
</dbReference>
<evidence type="ECO:0000259" key="11">
    <source>
        <dbReference type="Pfam" id="PF08263"/>
    </source>
</evidence>
<dbReference type="InterPro" id="IPR013210">
    <property type="entry name" value="LRR_N_plant-typ"/>
</dbReference>
<evidence type="ECO:0000256" key="4">
    <source>
        <dbReference type="ARBA" id="ARBA00022729"/>
    </source>
</evidence>
<dbReference type="InterPro" id="IPR032675">
    <property type="entry name" value="LRR_dom_sf"/>
</dbReference>
<dbReference type="PANTHER" id="PTHR48061">
    <property type="entry name" value="LEUCINE-RICH REPEAT RECEPTOR PROTEIN KINASE EMS1-LIKE-RELATED"/>
    <property type="match status" value="1"/>
</dbReference>
<evidence type="ECO:0000256" key="3">
    <source>
        <dbReference type="ARBA" id="ARBA00022692"/>
    </source>
</evidence>
<evidence type="ECO:0000256" key="9">
    <source>
        <dbReference type="ARBA" id="ARBA00023180"/>
    </source>
</evidence>
<dbReference type="FunFam" id="3.80.10.10:FF:000041">
    <property type="entry name" value="LRR receptor-like serine/threonine-protein kinase ERECTA"/>
    <property type="match status" value="1"/>
</dbReference>
<evidence type="ECO:0000256" key="5">
    <source>
        <dbReference type="ARBA" id="ARBA00022737"/>
    </source>
</evidence>
<protein>
    <recommendedName>
        <fullName evidence="11">Leucine-rich repeat-containing N-terminal plant-type domain-containing protein</fullName>
    </recommendedName>
</protein>
<keyword evidence="6" id="KW-1133">Transmembrane helix</keyword>
<dbReference type="Pfam" id="PF08263">
    <property type="entry name" value="LRRNT_2"/>
    <property type="match status" value="1"/>
</dbReference>
<name>A0AAQ3MH16_VIGMU</name>
<evidence type="ECO:0000256" key="2">
    <source>
        <dbReference type="ARBA" id="ARBA00022614"/>
    </source>
</evidence>
<feature type="domain" description="Leucine-rich repeat-containing N-terminal plant-type" evidence="11">
    <location>
        <begin position="28"/>
        <end position="76"/>
    </location>
</feature>
<keyword evidence="8" id="KW-0675">Receptor</keyword>
<dbReference type="SUPFAM" id="SSF52058">
    <property type="entry name" value="L domain-like"/>
    <property type="match status" value="1"/>
</dbReference>
<comment type="subcellular location">
    <subcellularLocation>
        <location evidence="1">Membrane</location>
        <topology evidence="1">Single-pass type I membrane protein</topology>
    </subcellularLocation>
</comment>
<keyword evidence="4 10" id="KW-0732">Signal</keyword>
<dbReference type="AlphaFoldDB" id="A0AAQ3MH16"/>
<dbReference type="EMBL" id="CP144690">
    <property type="protein sequence ID" value="WVY90859.1"/>
    <property type="molecule type" value="Genomic_DNA"/>
</dbReference>
<dbReference type="Pfam" id="PF13855">
    <property type="entry name" value="LRR_8"/>
    <property type="match status" value="1"/>
</dbReference>
<dbReference type="Gene3D" id="3.80.10.10">
    <property type="entry name" value="Ribonuclease Inhibitor"/>
    <property type="match status" value="2"/>
</dbReference>
<dbReference type="Pfam" id="PF00560">
    <property type="entry name" value="LRR_1"/>
    <property type="match status" value="1"/>
</dbReference>
<keyword evidence="7" id="KW-0472">Membrane</keyword>
<proteinExistence type="predicted"/>
<dbReference type="InterPro" id="IPR001611">
    <property type="entry name" value="Leu-rich_rpt"/>
</dbReference>
<evidence type="ECO:0000256" key="1">
    <source>
        <dbReference type="ARBA" id="ARBA00004479"/>
    </source>
</evidence>
<sequence length="317" mass="35053">MKWFVFVVLSLLLSHFPSCPSSLVTLCNNDEAYALLGFKTSFSLGSRCGDEGGGYPKTESWKNGTDCCLWDGVSCDTNSGHVIGLNLSRSCFHAPFHFNNTLFKLTHLQKLNLALNNFSSSAMPSGFGHLLALTPHLNLSNAAFSESRMRIEPAFLEKLIVNATHLRELTLDGLDMSLINPSSLSLLLNFSSSLFNRSTPLRHLDLGANAFSGHTQFLSNPTQLKHLDLGANKFSGEILLSLSKLQRKLPQCVGNLSNLVVLNLQRNNLRGIIPRSYLEIETLETLNFNGNQLEGPLPRHVIKCKHLRVLDLGHNDI</sequence>
<organism evidence="12 13">
    <name type="scientific">Vigna mungo</name>
    <name type="common">Black gram</name>
    <name type="synonym">Phaseolus mungo</name>
    <dbReference type="NCBI Taxonomy" id="3915"/>
    <lineage>
        <taxon>Eukaryota</taxon>
        <taxon>Viridiplantae</taxon>
        <taxon>Streptophyta</taxon>
        <taxon>Embryophyta</taxon>
        <taxon>Tracheophyta</taxon>
        <taxon>Spermatophyta</taxon>
        <taxon>Magnoliopsida</taxon>
        <taxon>eudicotyledons</taxon>
        <taxon>Gunneridae</taxon>
        <taxon>Pentapetalae</taxon>
        <taxon>rosids</taxon>
        <taxon>fabids</taxon>
        <taxon>Fabales</taxon>
        <taxon>Fabaceae</taxon>
        <taxon>Papilionoideae</taxon>
        <taxon>50 kb inversion clade</taxon>
        <taxon>NPAAA clade</taxon>
        <taxon>indigoferoid/millettioid clade</taxon>
        <taxon>Phaseoleae</taxon>
        <taxon>Vigna</taxon>
    </lineage>
</organism>
<keyword evidence="5" id="KW-0677">Repeat</keyword>